<gene>
    <name evidence="1" type="ORF">NDU88_003035</name>
</gene>
<evidence type="ECO:0000313" key="2">
    <source>
        <dbReference type="Proteomes" id="UP001066276"/>
    </source>
</evidence>
<dbReference type="AlphaFoldDB" id="A0AAV7UZG8"/>
<keyword evidence="2" id="KW-1185">Reference proteome</keyword>
<name>A0AAV7UZG8_PLEWA</name>
<evidence type="ECO:0000313" key="1">
    <source>
        <dbReference type="EMBL" id="KAJ1193739.1"/>
    </source>
</evidence>
<protein>
    <submittedName>
        <fullName evidence="1">Uncharacterized protein</fullName>
    </submittedName>
</protein>
<accession>A0AAV7UZG8</accession>
<dbReference type="Proteomes" id="UP001066276">
    <property type="component" value="Chromosome 2_2"/>
</dbReference>
<reference evidence="1" key="1">
    <citation type="journal article" date="2022" name="bioRxiv">
        <title>Sequencing and chromosome-scale assembly of the giantPleurodeles waltlgenome.</title>
        <authorList>
            <person name="Brown T."/>
            <person name="Elewa A."/>
            <person name="Iarovenko S."/>
            <person name="Subramanian E."/>
            <person name="Araus A.J."/>
            <person name="Petzold A."/>
            <person name="Susuki M."/>
            <person name="Suzuki K.-i.T."/>
            <person name="Hayashi T."/>
            <person name="Toyoda A."/>
            <person name="Oliveira C."/>
            <person name="Osipova E."/>
            <person name="Leigh N.D."/>
            <person name="Simon A."/>
            <person name="Yun M.H."/>
        </authorList>
    </citation>
    <scope>NUCLEOTIDE SEQUENCE</scope>
    <source>
        <strain evidence="1">20211129_DDA</strain>
        <tissue evidence="1">Liver</tissue>
    </source>
</reference>
<sequence>MRSKTLRNTRRYRRGVSATQRYAGMTRMSRMDALARARASSTAEKRPLKDALQEERETRVLRLETDALQNNHM</sequence>
<dbReference type="EMBL" id="JANPWB010000004">
    <property type="protein sequence ID" value="KAJ1193739.1"/>
    <property type="molecule type" value="Genomic_DNA"/>
</dbReference>
<proteinExistence type="predicted"/>
<organism evidence="1 2">
    <name type="scientific">Pleurodeles waltl</name>
    <name type="common">Iberian ribbed newt</name>
    <dbReference type="NCBI Taxonomy" id="8319"/>
    <lineage>
        <taxon>Eukaryota</taxon>
        <taxon>Metazoa</taxon>
        <taxon>Chordata</taxon>
        <taxon>Craniata</taxon>
        <taxon>Vertebrata</taxon>
        <taxon>Euteleostomi</taxon>
        <taxon>Amphibia</taxon>
        <taxon>Batrachia</taxon>
        <taxon>Caudata</taxon>
        <taxon>Salamandroidea</taxon>
        <taxon>Salamandridae</taxon>
        <taxon>Pleurodelinae</taxon>
        <taxon>Pleurodeles</taxon>
    </lineage>
</organism>
<comment type="caution">
    <text evidence="1">The sequence shown here is derived from an EMBL/GenBank/DDBJ whole genome shotgun (WGS) entry which is preliminary data.</text>
</comment>